<evidence type="ECO:0000313" key="2">
    <source>
        <dbReference type="Proteomes" id="UP000324222"/>
    </source>
</evidence>
<name>A0A5B7JJU2_PORTR</name>
<reference evidence="1 2" key="1">
    <citation type="submission" date="2019-05" db="EMBL/GenBank/DDBJ databases">
        <title>Another draft genome of Portunus trituberculatus and its Hox gene families provides insights of decapod evolution.</title>
        <authorList>
            <person name="Jeong J.-H."/>
            <person name="Song I."/>
            <person name="Kim S."/>
            <person name="Choi T."/>
            <person name="Kim D."/>
            <person name="Ryu S."/>
            <person name="Kim W."/>
        </authorList>
    </citation>
    <scope>NUCLEOTIDE SEQUENCE [LARGE SCALE GENOMIC DNA]</scope>
    <source>
        <tissue evidence="1">Muscle</tissue>
    </source>
</reference>
<comment type="caution">
    <text evidence="1">The sequence shown here is derived from an EMBL/GenBank/DDBJ whole genome shotgun (WGS) entry which is preliminary data.</text>
</comment>
<dbReference type="Gene3D" id="3.40.190.10">
    <property type="entry name" value="Periplasmic binding protein-like II"/>
    <property type="match status" value="1"/>
</dbReference>
<dbReference type="Proteomes" id="UP000324222">
    <property type="component" value="Unassembled WGS sequence"/>
</dbReference>
<gene>
    <name evidence="1" type="ORF">E2C01_089709</name>
</gene>
<dbReference type="EMBL" id="VSRR010098978">
    <property type="protein sequence ID" value="MPC94536.1"/>
    <property type="molecule type" value="Genomic_DNA"/>
</dbReference>
<proteinExistence type="predicted"/>
<keyword evidence="2" id="KW-1185">Reference proteome</keyword>
<dbReference type="OrthoDB" id="6374215at2759"/>
<protein>
    <submittedName>
        <fullName evidence="1">Uncharacterized protein</fullName>
    </submittedName>
</protein>
<evidence type="ECO:0000313" key="1">
    <source>
        <dbReference type="EMBL" id="MPC94536.1"/>
    </source>
</evidence>
<organism evidence="1 2">
    <name type="scientific">Portunus trituberculatus</name>
    <name type="common">Swimming crab</name>
    <name type="synonym">Neptunus trituberculatus</name>
    <dbReference type="NCBI Taxonomy" id="210409"/>
    <lineage>
        <taxon>Eukaryota</taxon>
        <taxon>Metazoa</taxon>
        <taxon>Ecdysozoa</taxon>
        <taxon>Arthropoda</taxon>
        <taxon>Crustacea</taxon>
        <taxon>Multicrustacea</taxon>
        <taxon>Malacostraca</taxon>
        <taxon>Eumalacostraca</taxon>
        <taxon>Eucarida</taxon>
        <taxon>Decapoda</taxon>
        <taxon>Pleocyemata</taxon>
        <taxon>Brachyura</taxon>
        <taxon>Eubrachyura</taxon>
        <taxon>Portunoidea</taxon>
        <taxon>Portunidae</taxon>
        <taxon>Portuninae</taxon>
        <taxon>Portunus</taxon>
    </lineage>
</organism>
<accession>A0A5B7JJU2</accession>
<sequence>MSRIRSSTLLGTRHLTELSSLTSVLRLLASMALQGAHLKVAAEIWVPWVMLEESPDGTGLNTSGILIDVMNILRSKLNFT</sequence>
<dbReference type="AlphaFoldDB" id="A0A5B7JJU2"/>